<accession>A0A286AEN7</accession>
<gene>
    <name evidence="1" type="ORF">SAMN06297358_4076</name>
</gene>
<dbReference type="InterPro" id="IPR011047">
    <property type="entry name" value="Quinoprotein_ADH-like_sf"/>
</dbReference>
<name>A0A286AEN7_9SPHI</name>
<dbReference type="Gene3D" id="2.130.10.10">
    <property type="entry name" value="YVTN repeat-like/Quinoprotein amine dehydrogenase"/>
    <property type="match status" value="1"/>
</dbReference>
<reference evidence="2" key="1">
    <citation type="submission" date="2017-09" db="EMBL/GenBank/DDBJ databases">
        <authorList>
            <person name="Varghese N."/>
            <person name="Submissions S."/>
        </authorList>
    </citation>
    <scope>NUCLEOTIDE SEQUENCE [LARGE SCALE GENOMIC DNA]</scope>
    <source>
        <strain evidence="2">CGMCC 1.12803</strain>
    </source>
</reference>
<evidence type="ECO:0000313" key="2">
    <source>
        <dbReference type="Proteomes" id="UP000219281"/>
    </source>
</evidence>
<sequence length="647" mass="73108">MKKILTIALITASANIYAQQYQSIKLNEKIQTLHLESYTGNILTKDKNTIYGISQSENKIIWKINKQELADQSTLESFSKSLASLSSAEFLKQSTGDEDIEVIANSPFAKVVFDNNEVIINTVDGNVLYNAAKMNNKILSNLLIPDENSMLLLITKDKNIYFQKYNLKTKSIDWESKLASVESYGLKLKNAYKSLFGDGKQASVNENKVTVKDEYIYTIVNSSLYQLDRKTGNINWGYADPISDFFVSNNGEKVAIITNSGGLLSSKQNLNLLDKKTGNKLWKENITTKYFTYLEDYVDKILVAHASGFNFYGYNDGNKVWKKDAKGDAIKKVIPIDQDYLYIADREMNLIDKDGKNKWKKFVEIADKDDDQVLYLGKVENNRVFYLTDVFGNMVDYSTGVKIWKRNVEFDPKRPLVYSFDGTKFLVYNNKRIYTFNPNTKDDPKPKGKVDVENDKTISSIEAFDWGICIVGQNDVIGLDNDGNTIYQKTYKEPGEASRRLLKTGSIIGKGYFGTAASLHSAIANAQVVVKYRDANGNLVEETSDLLDKQTKDRLNKKADNQAAVASFIDDAVLSQVKNRFNGLKQNRDFAFILARGENGAELIKVNKRDGKELQKITLGSNKPLYEIDPVTGGIFYASENEIRVYR</sequence>
<dbReference type="SUPFAM" id="SSF50998">
    <property type="entry name" value="Quinoprotein alcohol dehydrogenase-like"/>
    <property type="match status" value="1"/>
</dbReference>
<dbReference type="InterPro" id="IPR015943">
    <property type="entry name" value="WD40/YVTN_repeat-like_dom_sf"/>
</dbReference>
<keyword evidence="2" id="KW-1185">Reference proteome</keyword>
<dbReference type="PANTHER" id="PTHR34512:SF30">
    <property type="entry name" value="OUTER MEMBRANE PROTEIN ASSEMBLY FACTOR BAMB"/>
    <property type="match status" value="1"/>
</dbReference>
<proteinExistence type="predicted"/>
<dbReference type="OrthoDB" id="725093at2"/>
<dbReference type="EMBL" id="OCMT01000005">
    <property type="protein sequence ID" value="SOD20360.1"/>
    <property type="molecule type" value="Genomic_DNA"/>
</dbReference>
<dbReference type="Proteomes" id="UP000219281">
    <property type="component" value="Unassembled WGS sequence"/>
</dbReference>
<organism evidence="1 2">
    <name type="scientific">Pedobacter xixiisoli</name>
    <dbReference type="NCBI Taxonomy" id="1476464"/>
    <lineage>
        <taxon>Bacteria</taxon>
        <taxon>Pseudomonadati</taxon>
        <taxon>Bacteroidota</taxon>
        <taxon>Sphingobacteriia</taxon>
        <taxon>Sphingobacteriales</taxon>
        <taxon>Sphingobacteriaceae</taxon>
        <taxon>Pedobacter</taxon>
    </lineage>
</organism>
<dbReference type="RefSeq" id="WP_097133868.1">
    <property type="nucleotide sequence ID" value="NZ_OCMT01000005.1"/>
</dbReference>
<protein>
    <submittedName>
        <fullName evidence="1">PQQ-like domain-containing protein</fullName>
    </submittedName>
</protein>
<evidence type="ECO:0000313" key="1">
    <source>
        <dbReference type="EMBL" id="SOD20360.1"/>
    </source>
</evidence>
<dbReference type="PANTHER" id="PTHR34512">
    <property type="entry name" value="CELL SURFACE PROTEIN"/>
    <property type="match status" value="1"/>
</dbReference>
<dbReference type="AlphaFoldDB" id="A0A286AEN7"/>